<dbReference type="Gene3D" id="3.30.200.20">
    <property type="entry name" value="Phosphorylase Kinase, domain 1"/>
    <property type="match status" value="1"/>
</dbReference>
<proteinExistence type="evidence at transcript level"/>
<evidence type="ECO:0000256" key="13">
    <source>
        <dbReference type="SAM" id="MobiDB-lite"/>
    </source>
</evidence>
<dbReference type="InterPro" id="IPR017441">
    <property type="entry name" value="Protein_kinase_ATP_BS"/>
</dbReference>
<dbReference type="Pfam" id="PF00069">
    <property type="entry name" value="Pkinase"/>
    <property type="match status" value="1"/>
</dbReference>
<dbReference type="InterPro" id="IPR051138">
    <property type="entry name" value="PIM_Ser/Thr_kinase"/>
</dbReference>
<protein>
    <recommendedName>
        <fullName evidence="3">Serine/threonine-protein kinase 1</fullName>
        <ecNumber evidence="2">2.7.11.1</ecNumber>
    </recommendedName>
</protein>
<comment type="catalytic activity">
    <reaction evidence="11">
        <text>L-seryl-[protein] + ATP = O-phospho-L-seryl-[protein] + ADP + H(+)</text>
        <dbReference type="Rhea" id="RHEA:17989"/>
        <dbReference type="Rhea" id="RHEA-COMP:9863"/>
        <dbReference type="Rhea" id="RHEA-COMP:11604"/>
        <dbReference type="ChEBI" id="CHEBI:15378"/>
        <dbReference type="ChEBI" id="CHEBI:29999"/>
        <dbReference type="ChEBI" id="CHEBI:30616"/>
        <dbReference type="ChEBI" id="CHEBI:83421"/>
        <dbReference type="ChEBI" id="CHEBI:456216"/>
        <dbReference type="EC" id="2.7.11.1"/>
    </reaction>
</comment>
<dbReference type="PROSITE" id="PS00107">
    <property type="entry name" value="PROTEIN_KINASE_ATP"/>
    <property type="match status" value="1"/>
</dbReference>
<comment type="subcellular location">
    <subcellularLocation>
        <location evidence="1">Host cytoplasm</location>
    </subcellularLocation>
</comment>
<dbReference type="eggNOG" id="KOG0583">
    <property type="taxonomic scope" value="Eukaryota"/>
</dbReference>
<keyword evidence="17" id="KW-1185">Reference proteome</keyword>
<dbReference type="EMBL" id="LN902844">
    <property type="protein sequence ID" value="CDI98143.1"/>
    <property type="molecule type" value="Genomic_DNA"/>
</dbReference>
<dbReference type="OMA" id="CESAFIM"/>
<evidence type="ECO:0000256" key="4">
    <source>
        <dbReference type="ARBA" id="ARBA00022527"/>
    </source>
</evidence>
<dbReference type="PROSITE" id="PS50011">
    <property type="entry name" value="PROTEIN_KINASE_DOM"/>
    <property type="match status" value="1"/>
</dbReference>
<feature type="region of interest" description="Disordered" evidence="13">
    <location>
        <begin position="623"/>
        <end position="657"/>
    </location>
</feature>
<dbReference type="GO" id="GO:0005524">
    <property type="term" value="F:ATP binding"/>
    <property type="evidence" value="ECO:0007669"/>
    <property type="project" value="UniProtKB-UniRule"/>
</dbReference>
<evidence type="ECO:0000256" key="8">
    <source>
        <dbReference type="ARBA" id="ARBA00022840"/>
    </source>
</evidence>
<evidence type="ECO:0000256" key="5">
    <source>
        <dbReference type="ARBA" id="ARBA00022679"/>
    </source>
</evidence>
<dbReference type="PROSITE" id="PS00108">
    <property type="entry name" value="PROTEIN_KINASE_ST"/>
    <property type="match status" value="1"/>
</dbReference>
<name>A0A087W0F2_ECHMU</name>
<comment type="catalytic activity">
    <reaction evidence="10">
        <text>L-threonyl-[protein] + ATP = O-phospho-L-threonyl-[protein] + ADP + H(+)</text>
        <dbReference type="Rhea" id="RHEA:46608"/>
        <dbReference type="Rhea" id="RHEA-COMP:11060"/>
        <dbReference type="Rhea" id="RHEA-COMP:11605"/>
        <dbReference type="ChEBI" id="CHEBI:15378"/>
        <dbReference type="ChEBI" id="CHEBI:30013"/>
        <dbReference type="ChEBI" id="CHEBI:30616"/>
        <dbReference type="ChEBI" id="CHEBI:61977"/>
        <dbReference type="ChEBI" id="CHEBI:456216"/>
        <dbReference type="EC" id="2.7.11.1"/>
    </reaction>
</comment>
<keyword evidence="4" id="KW-0723">Serine/threonine-protein kinase</keyword>
<dbReference type="GO" id="GO:0005737">
    <property type="term" value="C:cytoplasm"/>
    <property type="evidence" value="ECO:0007669"/>
    <property type="project" value="TreeGrafter"/>
</dbReference>
<dbReference type="AlphaFoldDB" id="A0A087W0F2"/>
<dbReference type="SUPFAM" id="SSF56112">
    <property type="entry name" value="Protein kinase-like (PK-like)"/>
    <property type="match status" value="1"/>
</dbReference>
<feature type="domain" description="Protein kinase" evidence="14">
    <location>
        <begin position="50"/>
        <end position="302"/>
    </location>
</feature>
<keyword evidence="9" id="KW-1035">Host cytoplasm</keyword>
<gene>
    <name evidence="16" type="primary">pim</name>
    <name evidence="15" type="ORF">EmuJ_000197100</name>
</gene>
<dbReference type="GO" id="GO:0004674">
    <property type="term" value="F:protein serine/threonine kinase activity"/>
    <property type="evidence" value="ECO:0007669"/>
    <property type="project" value="UniProtKB-KW"/>
</dbReference>
<organism evidence="15 17">
    <name type="scientific">Echinococcus multilocularis</name>
    <name type="common">Fox tapeworm</name>
    <dbReference type="NCBI Taxonomy" id="6211"/>
    <lineage>
        <taxon>Eukaryota</taxon>
        <taxon>Metazoa</taxon>
        <taxon>Spiralia</taxon>
        <taxon>Lophotrochozoa</taxon>
        <taxon>Platyhelminthes</taxon>
        <taxon>Cestoda</taxon>
        <taxon>Eucestoda</taxon>
        <taxon>Cyclophyllidea</taxon>
        <taxon>Taeniidae</taxon>
        <taxon>Echinococcus</taxon>
    </lineage>
</organism>
<evidence type="ECO:0000313" key="17">
    <source>
        <dbReference type="Proteomes" id="UP000017246"/>
    </source>
</evidence>
<feature type="region of interest" description="Disordered" evidence="13">
    <location>
        <begin position="497"/>
        <end position="525"/>
    </location>
</feature>
<dbReference type="Gene3D" id="1.10.510.10">
    <property type="entry name" value="Transferase(Phosphotransferase) domain 1"/>
    <property type="match status" value="1"/>
</dbReference>
<reference evidence="15" key="2">
    <citation type="submission" date="2015-11" db="EMBL/GenBank/DDBJ databases">
        <authorList>
            <person name="Zhang Y."/>
            <person name="Guo Z."/>
        </authorList>
    </citation>
    <scope>NUCLEOTIDE SEQUENCE</scope>
</reference>
<dbReference type="PANTHER" id="PTHR22984">
    <property type="entry name" value="SERINE/THREONINE-PROTEIN KINASE PIM"/>
    <property type="match status" value="1"/>
</dbReference>
<evidence type="ECO:0000256" key="3">
    <source>
        <dbReference type="ARBA" id="ARBA00016885"/>
    </source>
</evidence>
<evidence type="ECO:0000256" key="12">
    <source>
        <dbReference type="PROSITE-ProRule" id="PRU10141"/>
    </source>
</evidence>
<dbReference type="SMART" id="SM00220">
    <property type="entry name" value="S_TKc"/>
    <property type="match status" value="1"/>
</dbReference>
<feature type="binding site" evidence="12">
    <location>
        <position position="79"/>
    </location>
    <ligand>
        <name>ATP</name>
        <dbReference type="ChEBI" id="CHEBI:30616"/>
    </ligand>
</feature>
<feature type="compositionally biased region" description="Polar residues" evidence="13">
    <location>
        <begin position="502"/>
        <end position="521"/>
    </location>
</feature>
<keyword evidence="7 15" id="KW-0418">Kinase</keyword>
<dbReference type="Proteomes" id="UP000017246">
    <property type="component" value="Unassembled WGS sequence"/>
</dbReference>
<sequence length="657" mass="73894">MAVDHSRDVNKWFPEPRKLNPHMRYVEKTSAELDIKLNVIRDPDVFDQTYSLCTQVGKGGFGKVFQARHNGNGAKVVIKQVDSDRVPCWCRLDDDMLPLEVVLLKKLSHIDGISRMLEVYDLHGTWHIVMAGNTPAVQDLFDYICKRGYLSECESAFIMYQLIGILLKCHEAGVLHRDLKDENLLIDSDNHEIQLIDFGSGAFLHDGIYNDFDGTRVYSPPEWIKTNGYRGKSAEIWTVGILLFDMINGDIPFMSDHEILSGAVQFRRTLVSHEAMDLIHCCCRLDPRERPTLMEILLHPWMRLFRNTISRLECEPSQYALDESAKYMPSPLTSSITVRSGLCDLANLCIAQGTIPLSQSELKKRMEEEEILEQKSGPEKVGNDAGEGERITIQTQENCEVSPDLLPIQSPESVSSTYNGHVHSGYLRRRGPFPPANNVDSSINSVFRRNSIYINPTAPGRLHRYDARHPQPDGHPFFRQQQQQQFSWDILHDFEFQEESSRPNSNESHNSSGYFTRSNSMEGEDDQAPAFQNLATLAQASQQFLSPASAYPLLRRGALMDSSLTVPNTGAAAAAAADRSDDDDVPEPDVLSTYSCLKRNLKTAWTPTLWTYEGIRKRDSCSKCQAIPTTSSGSSASDGGEDKDAHAQSRSSKPRKF</sequence>
<accession>A0A087W0F2</accession>
<dbReference type="GO" id="GO:0030430">
    <property type="term" value="C:host cell cytoplasm"/>
    <property type="evidence" value="ECO:0007669"/>
    <property type="project" value="UniProtKB-SubCell"/>
</dbReference>
<keyword evidence="8 12" id="KW-0067">ATP-binding</keyword>
<evidence type="ECO:0000256" key="1">
    <source>
        <dbReference type="ARBA" id="ARBA00004192"/>
    </source>
</evidence>
<dbReference type="STRING" id="6211.A0A087W0F2"/>
<evidence type="ECO:0000256" key="9">
    <source>
        <dbReference type="ARBA" id="ARBA00023200"/>
    </source>
</evidence>
<dbReference type="InterPro" id="IPR008271">
    <property type="entry name" value="Ser/Thr_kinase_AS"/>
</dbReference>
<evidence type="ECO:0000256" key="6">
    <source>
        <dbReference type="ARBA" id="ARBA00022741"/>
    </source>
</evidence>
<dbReference type="InterPro" id="IPR000719">
    <property type="entry name" value="Prot_kinase_dom"/>
</dbReference>
<reference evidence="16" key="4">
    <citation type="submission" date="2022-03" db="EMBL/GenBank/DDBJ databases">
        <authorList>
            <person name="Koike A."/>
            <person name="Brehm K."/>
        </authorList>
    </citation>
    <scope>NUCLEOTIDE SEQUENCE</scope>
</reference>
<evidence type="ECO:0000259" key="14">
    <source>
        <dbReference type="PROSITE" id="PS50011"/>
    </source>
</evidence>
<evidence type="ECO:0000313" key="16">
    <source>
        <dbReference type="EMBL" id="UXW95312.1"/>
    </source>
</evidence>
<reference evidence="16" key="3">
    <citation type="journal article" date="2022" name="PLoS Negl. Trop. Dis.">
        <title>Targeting Echinococcus multilocularis PIM kinase for improving anti-parasitic chemotherapy.</title>
        <authorList>
            <person name="Koike A."/>
            <person name="Becker F."/>
            <person name="Sennhenn P."/>
            <person name="Kim J."/>
            <person name="Zhang J."/>
            <person name="Hannus S."/>
            <person name="Brehm K."/>
        </authorList>
    </citation>
    <scope>NUCLEOTIDE SEQUENCE</scope>
</reference>
<dbReference type="EMBL" id="ON005010">
    <property type="protein sequence ID" value="UXW95312.1"/>
    <property type="molecule type" value="mRNA"/>
</dbReference>
<keyword evidence="6 12" id="KW-0547">Nucleotide-binding</keyword>
<reference evidence="15" key="1">
    <citation type="journal article" date="2013" name="Nature">
        <title>The genomes of four tapeworm species reveal adaptations to parasitism.</title>
        <authorList>
            <person name="Tsai I.J."/>
            <person name="Zarowiecki M."/>
            <person name="Holroyd N."/>
            <person name="Garciarrubio A."/>
            <person name="Sanchez-Flores A."/>
            <person name="Brooks K.L."/>
            <person name="Tracey A."/>
            <person name="Bobes R.J."/>
            <person name="Fragoso G."/>
            <person name="Sciutto E."/>
            <person name="Aslett M."/>
            <person name="Beasley H."/>
            <person name="Bennett H.M."/>
            <person name="Cai J."/>
            <person name="Camicia F."/>
            <person name="Clark R."/>
            <person name="Cucher M."/>
            <person name="De Silva N."/>
            <person name="Day T.A."/>
            <person name="Deplazes P."/>
            <person name="Estrada K."/>
            <person name="Fernandez C."/>
            <person name="Holland P.W."/>
            <person name="Hou J."/>
            <person name="Hu S."/>
            <person name="Huckvale T."/>
            <person name="Hung S.S."/>
            <person name="Kamenetzky L."/>
            <person name="Keane J.A."/>
            <person name="Kiss F."/>
            <person name="Koziol U."/>
            <person name="Lambert O."/>
            <person name="Liu K."/>
            <person name="Luo X."/>
            <person name="Luo Y."/>
            <person name="Macchiaroli N."/>
            <person name="Nichol S."/>
            <person name="Paps J."/>
            <person name="Parkinson J."/>
            <person name="Pouchkina-Stantcheva N."/>
            <person name="Riddiford N."/>
            <person name="Rosenzvit M."/>
            <person name="Salinas G."/>
            <person name="Wasmuth J.D."/>
            <person name="Zamanian M."/>
            <person name="Zheng Y."/>
            <person name="Cai X."/>
            <person name="Soberon X."/>
            <person name="Olson P.D."/>
            <person name="Laclette J.P."/>
            <person name="Brehm K."/>
            <person name="Berriman M."/>
            <person name="Garciarrubio A."/>
            <person name="Bobes R.J."/>
            <person name="Fragoso G."/>
            <person name="Sanchez-Flores A."/>
            <person name="Estrada K."/>
            <person name="Cevallos M.A."/>
            <person name="Morett E."/>
            <person name="Gonzalez V."/>
            <person name="Portillo T."/>
            <person name="Ochoa-Leyva A."/>
            <person name="Jose M.V."/>
            <person name="Sciutto E."/>
            <person name="Landa A."/>
            <person name="Jimenez L."/>
            <person name="Valdes V."/>
            <person name="Carrero J.C."/>
            <person name="Larralde C."/>
            <person name="Morales-Montor J."/>
            <person name="Limon-Lason J."/>
            <person name="Soberon X."/>
            <person name="Laclette J.P."/>
        </authorList>
    </citation>
    <scope>NUCLEOTIDE SEQUENCE [LARGE SCALE GENOMIC DNA]</scope>
</reference>
<dbReference type="PANTHER" id="PTHR22984:SF25">
    <property type="entry name" value="PROTEIN KINASE DOMAIN-CONTAINING PROTEIN"/>
    <property type="match status" value="1"/>
</dbReference>
<dbReference type="InterPro" id="IPR011009">
    <property type="entry name" value="Kinase-like_dom_sf"/>
</dbReference>
<evidence type="ECO:0000256" key="10">
    <source>
        <dbReference type="ARBA" id="ARBA00047899"/>
    </source>
</evidence>
<evidence type="ECO:0000313" key="15">
    <source>
        <dbReference type="EMBL" id="CDI98143.1"/>
    </source>
</evidence>
<evidence type="ECO:0000256" key="11">
    <source>
        <dbReference type="ARBA" id="ARBA00048679"/>
    </source>
</evidence>
<dbReference type="OrthoDB" id="193931at2759"/>
<dbReference type="EC" id="2.7.11.1" evidence="2"/>
<keyword evidence="5 16" id="KW-0808">Transferase</keyword>
<evidence type="ECO:0000256" key="7">
    <source>
        <dbReference type="ARBA" id="ARBA00022777"/>
    </source>
</evidence>
<evidence type="ECO:0000256" key="2">
    <source>
        <dbReference type="ARBA" id="ARBA00012513"/>
    </source>
</evidence>